<organism evidence="2 3">
    <name type="scientific">Desulfatitalea alkaliphila</name>
    <dbReference type="NCBI Taxonomy" id="2929485"/>
    <lineage>
        <taxon>Bacteria</taxon>
        <taxon>Pseudomonadati</taxon>
        <taxon>Thermodesulfobacteriota</taxon>
        <taxon>Desulfobacteria</taxon>
        <taxon>Desulfobacterales</taxon>
        <taxon>Desulfosarcinaceae</taxon>
        <taxon>Desulfatitalea</taxon>
    </lineage>
</organism>
<reference evidence="2" key="1">
    <citation type="submission" date="2022-04" db="EMBL/GenBank/DDBJ databases">
        <title>Desulfatitalea alkaliphila sp. nov., a novel anaerobic sulfate-reducing bacterium isolated from terrestrial mud volcano, Taman Peninsula, Russia.</title>
        <authorList>
            <person name="Khomyakova M.A."/>
            <person name="Merkel A.Y."/>
            <person name="Slobodkin A.I."/>
        </authorList>
    </citation>
    <scope>NUCLEOTIDE SEQUENCE</scope>
    <source>
        <strain evidence="2">M08but</strain>
    </source>
</reference>
<sequence>MRISSSVTICSNKALCACAAVICLMLVFPYPANGGAESAAYRGADAFLTGFIASVLERELQWDRNSYSLQVVDAVATITLFEADPQRKAAAGDQLRTIDGLLGVSIVVKPSSADQGGGLRRWMGLTGDGKIFPTGDLFRPLIADPKQPQFFAGFYRFESLGVGYTMASVGFGETFGLYRFFGSREGDGLQLSLAAALFAKFNMSTPSYDLINADYTIGLATTYRRGDHSLRSRIYHESSHLGDELLQSVNPPDRVNLSYEAVELIYSREWRGLRVYGGGEYLVHKTPEDLKPLMAHWGLEFRGRQPILWNGRPVAGVDMKSSEENDWPIDTNVRAGLEFGRPNPGQRRLRLLVEWYNGYDPHGQFYKNRIMYYGLGVSLGF</sequence>
<dbReference type="RefSeq" id="WP_246903354.1">
    <property type="nucleotide sequence ID" value="NZ_JALJRB010000003.1"/>
</dbReference>
<evidence type="ECO:0000313" key="3">
    <source>
        <dbReference type="Proteomes" id="UP001165427"/>
    </source>
</evidence>
<dbReference type="Proteomes" id="UP001165427">
    <property type="component" value="Unassembled WGS sequence"/>
</dbReference>
<comment type="caution">
    <text evidence="2">The sequence shown here is derived from an EMBL/GenBank/DDBJ whole genome shotgun (WGS) entry which is preliminary data.</text>
</comment>
<evidence type="ECO:0000256" key="1">
    <source>
        <dbReference type="SAM" id="SignalP"/>
    </source>
</evidence>
<feature type="chain" id="PRO_5041203036" evidence="1">
    <location>
        <begin position="35"/>
        <end position="381"/>
    </location>
</feature>
<dbReference type="AlphaFoldDB" id="A0AA41R0P2"/>
<accession>A0AA41R0P2</accession>
<keyword evidence="3" id="KW-1185">Reference proteome</keyword>
<protein>
    <submittedName>
        <fullName evidence="2">DUF1207 domain-containing protein</fullName>
    </submittedName>
</protein>
<dbReference type="InterPro" id="IPR009599">
    <property type="entry name" value="DUF1207"/>
</dbReference>
<dbReference type="EMBL" id="JALJRB010000003">
    <property type="protein sequence ID" value="MCJ8499824.1"/>
    <property type="molecule type" value="Genomic_DNA"/>
</dbReference>
<proteinExistence type="predicted"/>
<evidence type="ECO:0000313" key="2">
    <source>
        <dbReference type="EMBL" id="MCJ8499824.1"/>
    </source>
</evidence>
<name>A0AA41R0P2_9BACT</name>
<gene>
    <name evidence="2" type="ORF">MRX98_04500</name>
</gene>
<keyword evidence="1" id="KW-0732">Signal</keyword>
<dbReference type="Pfam" id="PF06727">
    <property type="entry name" value="DUF1207"/>
    <property type="match status" value="1"/>
</dbReference>
<feature type="signal peptide" evidence="1">
    <location>
        <begin position="1"/>
        <end position="34"/>
    </location>
</feature>